<reference evidence="2" key="2">
    <citation type="submission" date="2020-07" db="EMBL/GenBank/DDBJ databases">
        <authorList>
            <consortium name="NCBI Pathogen Detection Project"/>
        </authorList>
    </citation>
    <scope>NUCLEOTIDE SEQUENCE</scope>
    <source>
        <strain evidence="2">C25</strain>
    </source>
</reference>
<dbReference type="EMBL" id="DACTBT010000051">
    <property type="protein sequence ID" value="HAT4299852.1"/>
    <property type="molecule type" value="Genomic_DNA"/>
</dbReference>
<dbReference type="AlphaFoldDB" id="A0AAN5SG43"/>
<evidence type="ECO:0000313" key="2">
    <source>
        <dbReference type="EMBL" id="HAT4299852.1"/>
    </source>
</evidence>
<feature type="domain" description="HTH cro/C1-type" evidence="1">
    <location>
        <begin position="9"/>
        <end position="63"/>
    </location>
</feature>
<proteinExistence type="predicted"/>
<accession>A0AAN5SG43</accession>
<evidence type="ECO:0000259" key="1">
    <source>
        <dbReference type="PROSITE" id="PS50943"/>
    </source>
</evidence>
<comment type="caution">
    <text evidence="2">The sequence shown here is derived from an EMBL/GenBank/DDBJ whole genome shotgun (WGS) entry which is preliminary data.</text>
</comment>
<evidence type="ECO:0000313" key="3">
    <source>
        <dbReference type="Proteomes" id="UP000855421"/>
    </source>
</evidence>
<dbReference type="SMART" id="SM00530">
    <property type="entry name" value="HTH_XRE"/>
    <property type="match status" value="1"/>
</dbReference>
<gene>
    <name evidence="2" type="ORF">I9063_003276</name>
</gene>
<protein>
    <submittedName>
        <fullName evidence="2">Helix-turn-helix transcriptional regulator</fullName>
    </submittedName>
</protein>
<reference evidence="2" key="1">
    <citation type="journal article" date="2018" name="Genome Biol.">
        <title>SKESA: strategic k-mer extension for scrupulous assemblies.</title>
        <authorList>
            <person name="Souvorov A."/>
            <person name="Agarwala R."/>
            <person name="Lipman D.J."/>
        </authorList>
    </citation>
    <scope>NUCLEOTIDE SEQUENCE</scope>
    <source>
        <strain evidence="2">C25</strain>
    </source>
</reference>
<organism evidence="2 3">
    <name type="scientific">Clostridium perfringens</name>
    <dbReference type="NCBI Taxonomy" id="1502"/>
    <lineage>
        <taxon>Bacteria</taxon>
        <taxon>Bacillati</taxon>
        <taxon>Bacillota</taxon>
        <taxon>Clostridia</taxon>
        <taxon>Eubacteriales</taxon>
        <taxon>Clostridiaceae</taxon>
        <taxon>Clostridium</taxon>
    </lineage>
</organism>
<dbReference type="CDD" id="cd00093">
    <property type="entry name" value="HTH_XRE"/>
    <property type="match status" value="1"/>
</dbReference>
<dbReference type="Pfam" id="PF12844">
    <property type="entry name" value="HTH_19"/>
    <property type="match status" value="1"/>
</dbReference>
<dbReference type="InterPro" id="IPR001387">
    <property type="entry name" value="Cro/C1-type_HTH"/>
</dbReference>
<dbReference type="GO" id="GO:0003677">
    <property type="term" value="F:DNA binding"/>
    <property type="evidence" value="ECO:0007669"/>
    <property type="project" value="InterPro"/>
</dbReference>
<sequence length="131" mass="15371">MDETFKDRLKSFRESLKINKRDFATKLEITESYYNIIENGKRKPSKTFLYKLVAFSKLPEEYWLYGISTKDYKNTRSKTKDTQIAIEQILKLGLIKDFNLLFEDGSPNTTAEELLKAAIKADLSYFFEKSN</sequence>
<dbReference type="Gene3D" id="1.10.260.40">
    <property type="entry name" value="lambda repressor-like DNA-binding domains"/>
    <property type="match status" value="1"/>
</dbReference>
<dbReference type="PROSITE" id="PS50943">
    <property type="entry name" value="HTH_CROC1"/>
    <property type="match status" value="1"/>
</dbReference>
<dbReference type="Proteomes" id="UP000855421">
    <property type="component" value="Unassembled WGS sequence"/>
</dbReference>
<dbReference type="InterPro" id="IPR010982">
    <property type="entry name" value="Lambda_DNA-bd_dom_sf"/>
</dbReference>
<dbReference type="RefSeq" id="WP_078209884.1">
    <property type="nucleotide sequence ID" value="NZ_CATNWJ010000001.1"/>
</dbReference>
<dbReference type="SUPFAM" id="SSF47413">
    <property type="entry name" value="lambda repressor-like DNA-binding domains"/>
    <property type="match status" value="1"/>
</dbReference>
<name>A0AAN5SG43_CLOPF</name>